<sequence>MEDFFKCKKISAYKKKMRLFSSPAWLLAAMPFFVIVLLLSGSVEAARADRYFVDYEGNTGYYVDVNSIELPSDHEVELDLYLVKLHSRYMYRYRAYFDTAEGSYEYRNAKVYNYETKKLMSGAAYVQERLSYGKNTMLQEVVEFAVGWKKSHIYKTQYGETWE</sequence>
<protein>
    <submittedName>
        <fullName evidence="1">Uncharacterized protein</fullName>
    </submittedName>
</protein>
<dbReference type="RefSeq" id="WP_154406060.1">
    <property type="nucleotide sequence ID" value="NZ_VUNR01000004.1"/>
</dbReference>
<keyword evidence="2" id="KW-1185">Reference proteome</keyword>
<comment type="caution">
    <text evidence="1">The sequence shown here is derived from an EMBL/GenBank/DDBJ whole genome shotgun (WGS) entry which is preliminary data.</text>
</comment>
<gene>
    <name evidence="1" type="ORF">FYJ84_03085</name>
</gene>
<dbReference type="GeneID" id="96777889"/>
<name>A0A6I2UDS1_9FIRM</name>
<organism evidence="1 2">
    <name type="scientific">Anaerovibrio slackiae</name>
    <dbReference type="NCBI Taxonomy" id="2652309"/>
    <lineage>
        <taxon>Bacteria</taxon>
        <taxon>Bacillati</taxon>
        <taxon>Bacillota</taxon>
        <taxon>Negativicutes</taxon>
        <taxon>Selenomonadales</taxon>
        <taxon>Selenomonadaceae</taxon>
        <taxon>Anaerovibrio</taxon>
    </lineage>
</organism>
<reference evidence="1 2" key="1">
    <citation type="submission" date="2019-08" db="EMBL/GenBank/DDBJ databases">
        <title>In-depth cultivation of the pig gut microbiome towards novel bacterial diversity and tailored functional studies.</title>
        <authorList>
            <person name="Wylensek D."/>
            <person name="Hitch T.C.A."/>
            <person name="Clavel T."/>
        </authorList>
    </citation>
    <scope>NUCLEOTIDE SEQUENCE [LARGE SCALE GENOMIC DNA]</scope>
    <source>
        <strain evidence="1 2">WCA-693-APC-5D-A</strain>
    </source>
</reference>
<dbReference type="Proteomes" id="UP000433181">
    <property type="component" value="Unassembled WGS sequence"/>
</dbReference>
<dbReference type="AlphaFoldDB" id="A0A6I2UDS1"/>
<proteinExistence type="predicted"/>
<evidence type="ECO:0000313" key="2">
    <source>
        <dbReference type="Proteomes" id="UP000433181"/>
    </source>
</evidence>
<dbReference type="EMBL" id="VUNR01000004">
    <property type="protein sequence ID" value="MSU07975.1"/>
    <property type="molecule type" value="Genomic_DNA"/>
</dbReference>
<accession>A0A6I2UDS1</accession>
<evidence type="ECO:0000313" key="1">
    <source>
        <dbReference type="EMBL" id="MSU07975.1"/>
    </source>
</evidence>